<dbReference type="PANTHER" id="PTHR13327:SF0">
    <property type="entry name" value="NADH DEHYDROGENASE [UBIQUINONE] 1 BETA SUBCOMPLEX SUBUNIT 11, MITOCHONDRIAL"/>
    <property type="match status" value="1"/>
</dbReference>
<keyword evidence="13 17" id="KW-0472">Membrane</keyword>
<keyword evidence="5" id="KW-0813">Transport</keyword>
<name>A0A8X7WRM7_POLSE</name>
<feature type="transmembrane region" description="Helical" evidence="17">
    <location>
        <begin position="83"/>
        <end position="104"/>
    </location>
</feature>
<evidence type="ECO:0000256" key="10">
    <source>
        <dbReference type="ARBA" id="ARBA00022982"/>
    </source>
</evidence>
<evidence type="ECO:0000256" key="12">
    <source>
        <dbReference type="ARBA" id="ARBA00023128"/>
    </source>
</evidence>
<evidence type="ECO:0000256" key="13">
    <source>
        <dbReference type="ARBA" id="ARBA00023136"/>
    </source>
</evidence>
<evidence type="ECO:0000256" key="5">
    <source>
        <dbReference type="ARBA" id="ARBA00022448"/>
    </source>
</evidence>
<evidence type="ECO:0000313" key="18">
    <source>
        <dbReference type="EMBL" id="KAG2455568.1"/>
    </source>
</evidence>
<dbReference type="Pfam" id="PF10183">
    <property type="entry name" value="ESSS"/>
    <property type="match status" value="1"/>
</dbReference>
<evidence type="ECO:0000256" key="9">
    <source>
        <dbReference type="ARBA" id="ARBA00022946"/>
    </source>
</evidence>
<evidence type="ECO:0000256" key="3">
    <source>
        <dbReference type="ARBA" id="ARBA00008915"/>
    </source>
</evidence>
<evidence type="ECO:0000256" key="16">
    <source>
        <dbReference type="ARBA" id="ARBA00046528"/>
    </source>
</evidence>
<dbReference type="OrthoDB" id="5917019at2759"/>
<dbReference type="EMBL" id="JAATIS010009265">
    <property type="protein sequence ID" value="KAG2455568.1"/>
    <property type="molecule type" value="Genomic_DNA"/>
</dbReference>
<evidence type="ECO:0000256" key="4">
    <source>
        <dbReference type="ARBA" id="ARBA00018632"/>
    </source>
</evidence>
<dbReference type="GeneID" id="120543237"/>
<keyword evidence="8" id="KW-0999">Mitochondrion inner membrane</keyword>
<evidence type="ECO:0000256" key="7">
    <source>
        <dbReference type="ARBA" id="ARBA00022692"/>
    </source>
</evidence>
<feature type="non-terminal residue" evidence="18">
    <location>
        <position position="150"/>
    </location>
</feature>
<gene>
    <name evidence="18" type="primary">Ndufb11</name>
    <name evidence="18" type="ORF">GTO96_0008030</name>
</gene>
<evidence type="ECO:0000256" key="1">
    <source>
        <dbReference type="ARBA" id="ARBA00003195"/>
    </source>
</evidence>
<keyword evidence="6" id="KW-0679">Respiratory chain</keyword>
<dbReference type="Proteomes" id="UP000886611">
    <property type="component" value="Unassembled WGS sequence"/>
</dbReference>
<keyword evidence="12" id="KW-0496">Mitochondrion</keyword>
<comment type="similarity">
    <text evidence="3">Belongs to the complex I NDUFB11 subunit family.</text>
</comment>
<evidence type="ECO:0000256" key="8">
    <source>
        <dbReference type="ARBA" id="ARBA00022792"/>
    </source>
</evidence>
<evidence type="ECO:0000256" key="2">
    <source>
        <dbReference type="ARBA" id="ARBA00004434"/>
    </source>
</evidence>
<keyword evidence="9" id="KW-0809">Transit peptide</keyword>
<organism evidence="18 19">
    <name type="scientific">Polypterus senegalus</name>
    <name type="common">Senegal bichir</name>
    <dbReference type="NCBI Taxonomy" id="55291"/>
    <lineage>
        <taxon>Eukaryota</taxon>
        <taxon>Metazoa</taxon>
        <taxon>Chordata</taxon>
        <taxon>Craniata</taxon>
        <taxon>Vertebrata</taxon>
        <taxon>Euteleostomi</taxon>
        <taxon>Actinopterygii</taxon>
        <taxon>Polypteriformes</taxon>
        <taxon>Polypteridae</taxon>
        <taxon>Polypterus</taxon>
    </lineage>
</organism>
<keyword evidence="7 17" id="KW-0812">Transmembrane</keyword>
<evidence type="ECO:0000256" key="15">
    <source>
        <dbReference type="ARBA" id="ARBA00031387"/>
    </source>
</evidence>
<dbReference type="InterPro" id="IPR019329">
    <property type="entry name" value="NADH_UbQ_OxRdtase_ESSS_su"/>
</dbReference>
<keyword evidence="11 17" id="KW-1133">Transmembrane helix</keyword>
<keyword evidence="10" id="KW-0249">Electron transport</keyword>
<proteinExistence type="inferred from homology"/>
<evidence type="ECO:0000313" key="19">
    <source>
        <dbReference type="Proteomes" id="UP000886611"/>
    </source>
</evidence>
<comment type="subunit">
    <text evidence="16">Complex I is composed of 45 different subunits. Interacts with BCAP31.</text>
</comment>
<dbReference type="RefSeq" id="XP_039632137.1">
    <property type="nucleotide sequence ID" value="XM_039776203.1"/>
</dbReference>
<dbReference type="GO" id="GO:0005743">
    <property type="term" value="C:mitochondrial inner membrane"/>
    <property type="evidence" value="ECO:0007669"/>
    <property type="project" value="UniProtKB-SubCell"/>
</dbReference>
<feature type="non-terminal residue" evidence="18">
    <location>
        <position position="1"/>
    </location>
</feature>
<protein>
    <recommendedName>
        <fullName evidence="4">NADH dehydrogenase [ubiquinone] 1 beta subcomplex subunit 11, mitochondrial</fullName>
    </recommendedName>
    <alternativeName>
        <fullName evidence="15">Complex I-ESSS</fullName>
    </alternativeName>
    <alternativeName>
        <fullName evidence="14">NADH-ubiquinone oxidoreductase ESSS subunit</fullName>
    </alternativeName>
</protein>
<comment type="caution">
    <text evidence="18">The sequence shown here is derived from an EMBL/GenBank/DDBJ whole genome shotgun (WGS) entry which is preliminary data.</text>
</comment>
<evidence type="ECO:0000256" key="14">
    <source>
        <dbReference type="ARBA" id="ARBA00030753"/>
    </source>
</evidence>
<accession>A0A8X7WRM7</accession>
<comment type="subcellular location">
    <subcellularLocation>
        <location evidence="2">Mitochondrion inner membrane</location>
        <topology evidence="2">Single-pass membrane protein</topology>
    </subcellularLocation>
</comment>
<keyword evidence="19" id="KW-1185">Reference proteome</keyword>
<evidence type="ECO:0000256" key="17">
    <source>
        <dbReference type="SAM" id="Phobius"/>
    </source>
</evidence>
<comment type="function">
    <text evidence="1">Accessory subunit of the mitochondrial membrane respiratory chain NADH dehydrogenase (Complex I), that is believed not to be involved in catalysis. Complex I functions in the transfer of electrons from NADH to the respiratory chain. The immediate electron acceptor for the enzyme is believed to be ubiquinone.</text>
</comment>
<dbReference type="PANTHER" id="PTHR13327">
    <property type="entry name" value="NADH-UBIQUINONE OXIDOREDUCTASE ESSS SUBUNIT, MITOCHONDRIAL PRECURSOR"/>
    <property type="match status" value="1"/>
</dbReference>
<evidence type="ECO:0000256" key="11">
    <source>
        <dbReference type="ARBA" id="ARBA00022989"/>
    </source>
</evidence>
<sequence>MAVRLFRNIGALRAFRSCLYGGTRMVSQSRSPAAAGASAVSSVGSAGHKDDDGHLEVSVFEKNPDFHGFSREDPNVDSWNMKLAFFFSISIAIVLGSTFVHYLPDHGMRQWARREAEKLIKDREARGLPVMTENYFDPSKIILPAESEDE</sequence>
<reference evidence="18 19" key="1">
    <citation type="journal article" date="2021" name="Cell">
        <title>Tracing the genetic footprints of vertebrate landing in non-teleost ray-finned fishes.</title>
        <authorList>
            <person name="Bi X."/>
            <person name="Wang K."/>
            <person name="Yang L."/>
            <person name="Pan H."/>
            <person name="Jiang H."/>
            <person name="Wei Q."/>
            <person name="Fang M."/>
            <person name="Yu H."/>
            <person name="Zhu C."/>
            <person name="Cai Y."/>
            <person name="He Y."/>
            <person name="Gan X."/>
            <person name="Zeng H."/>
            <person name="Yu D."/>
            <person name="Zhu Y."/>
            <person name="Jiang H."/>
            <person name="Qiu Q."/>
            <person name="Yang H."/>
            <person name="Zhang Y.E."/>
            <person name="Wang W."/>
            <person name="Zhu M."/>
            <person name="He S."/>
            <person name="Zhang G."/>
        </authorList>
    </citation>
    <scope>NUCLEOTIDE SEQUENCE [LARGE SCALE GENOMIC DNA]</scope>
    <source>
        <strain evidence="18">Bchr_013</strain>
    </source>
</reference>
<evidence type="ECO:0000256" key="6">
    <source>
        <dbReference type="ARBA" id="ARBA00022660"/>
    </source>
</evidence>
<dbReference type="AlphaFoldDB" id="A0A8X7WRM7"/>